<feature type="transmembrane region" description="Helical" evidence="5">
    <location>
        <begin position="318"/>
        <end position="338"/>
    </location>
</feature>
<keyword evidence="3 5" id="KW-1133">Transmembrane helix</keyword>
<dbReference type="SUPFAM" id="SSF81321">
    <property type="entry name" value="Family A G protein-coupled receptor-like"/>
    <property type="match status" value="1"/>
</dbReference>
<sequence>MNCADGMSNEPPAPVFHILSGPISSLCSCLGIIGNVQLLRLLQSKAANEFSCLFTASVSALAIADIILLISSLFGYSIPLCYSYFGLNYGINYSVLIAHIVACASNTAAIWLVTLITIQRYRAIAKPFLMMQMRTLSIPSPRRSAISLSALSNFSYEKSFRYCRWPILVSILAAILNIPLFFELTITNCSNDSKIIIQTPLRYHIIYKILYRAIFKSLFETIGPFIAVLIITILTQSLIQQNRNARTELMNKTSKYKREETSLKPFTYVAVTMRNYDVILSYYSVVIAVKFLLFHFLVPALDLWEALLPLNIGLFNNAVAISNFLVLIDACTNCLIYLRWKFVKMGIKCCIMQKEENSIADQKRSFISTNT</sequence>
<evidence type="ECO:0000313" key="9">
    <source>
        <dbReference type="Proteomes" id="UP000274756"/>
    </source>
</evidence>
<feature type="transmembrane region" description="Helical" evidence="5">
    <location>
        <begin position="15"/>
        <end position="38"/>
    </location>
</feature>
<reference evidence="7 9" key="2">
    <citation type="submission" date="2018-11" db="EMBL/GenBank/DDBJ databases">
        <authorList>
            <consortium name="Pathogen Informatics"/>
        </authorList>
    </citation>
    <scope>NUCLEOTIDE SEQUENCE [LARGE SCALE GENOMIC DNA]</scope>
</reference>
<dbReference type="PANTHER" id="PTHR46641">
    <property type="entry name" value="FMRFAMIDE RECEPTOR-RELATED"/>
    <property type="match status" value="1"/>
</dbReference>
<evidence type="ECO:0000256" key="5">
    <source>
        <dbReference type="SAM" id="Phobius"/>
    </source>
</evidence>
<feature type="transmembrane region" description="Helical" evidence="5">
    <location>
        <begin position="280"/>
        <end position="298"/>
    </location>
</feature>
<name>A0A0N4U8Z5_DRAME</name>
<dbReference type="EMBL" id="UYYG01001161">
    <property type="protein sequence ID" value="VDN57567.1"/>
    <property type="molecule type" value="Genomic_DNA"/>
</dbReference>
<protein>
    <submittedName>
        <fullName evidence="10">G_PROTEIN_RECEP_F1_2 domain-containing protein</fullName>
    </submittedName>
</protein>
<evidence type="ECO:0000256" key="2">
    <source>
        <dbReference type="ARBA" id="ARBA00022692"/>
    </source>
</evidence>
<feature type="domain" description="G-protein coupled receptors family 1 profile" evidence="6">
    <location>
        <begin position="34"/>
        <end position="337"/>
    </location>
</feature>
<feature type="transmembrane region" description="Helical" evidence="5">
    <location>
        <begin position="221"/>
        <end position="239"/>
    </location>
</feature>
<dbReference type="PROSITE" id="PS50262">
    <property type="entry name" value="G_PROTEIN_RECEP_F1_2"/>
    <property type="match status" value="1"/>
</dbReference>
<evidence type="ECO:0000313" key="7">
    <source>
        <dbReference type="EMBL" id="VDN57567.1"/>
    </source>
</evidence>
<dbReference type="OrthoDB" id="5872263at2759"/>
<accession>A0A0N4U8Z5</accession>
<feature type="transmembrane region" description="Helical" evidence="5">
    <location>
        <begin position="96"/>
        <end position="118"/>
    </location>
</feature>
<dbReference type="Proteomes" id="UP000274756">
    <property type="component" value="Unassembled WGS sequence"/>
</dbReference>
<evidence type="ECO:0000259" key="6">
    <source>
        <dbReference type="PROSITE" id="PS50262"/>
    </source>
</evidence>
<evidence type="ECO:0000256" key="3">
    <source>
        <dbReference type="ARBA" id="ARBA00022989"/>
    </source>
</evidence>
<evidence type="ECO:0000313" key="8">
    <source>
        <dbReference type="Proteomes" id="UP000038040"/>
    </source>
</evidence>
<dbReference type="WBParaSite" id="DME_0000353501-mRNA-1">
    <property type="protein sequence ID" value="DME_0000353501-mRNA-1"/>
    <property type="gene ID" value="DME_0000353501"/>
</dbReference>
<dbReference type="STRING" id="318479.A0A0N4U8Z5"/>
<dbReference type="GO" id="GO:0016020">
    <property type="term" value="C:membrane"/>
    <property type="evidence" value="ECO:0007669"/>
    <property type="project" value="UniProtKB-SubCell"/>
</dbReference>
<evidence type="ECO:0000256" key="4">
    <source>
        <dbReference type="ARBA" id="ARBA00023136"/>
    </source>
</evidence>
<organism evidence="8 10">
    <name type="scientific">Dracunculus medinensis</name>
    <name type="common">Guinea worm</name>
    <dbReference type="NCBI Taxonomy" id="318479"/>
    <lineage>
        <taxon>Eukaryota</taxon>
        <taxon>Metazoa</taxon>
        <taxon>Ecdysozoa</taxon>
        <taxon>Nematoda</taxon>
        <taxon>Chromadorea</taxon>
        <taxon>Rhabditida</taxon>
        <taxon>Spirurina</taxon>
        <taxon>Dracunculoidea</taxon>
        <taxon>Dracunculidae</taxon>
        <taxon>Dracunculus</taxon>
    </lineage>
</organism>
<dbReference type="AlphaFoldDB" id="A0A0N4U8Z5"/>
<keyword evidence="9" id="KW-1185">Reference proteome</keyword>
<dbReference type="InterPro" id="IPR017452">
    <property type="entry name" value="GPCR_Rhodpsn_7TM"/>
</dbReference>
<comment type="subcellular location">
    <subcellularLocation>
        <location evidence="1">Membrane</location>
    </subcellularLocation>
</comment>
<reference evidence="10" key="1">
    <citation type="submission" date="2017-02" db="UniProtKB">
        <authorList>
            <consortium name="WormBaseParasite"/>
        </authorList>
    </citation>
    <scope>IDENTIFICATION</scope>
</reference>
<dbReference type="Gene3D" id="1.20.1070.10">
    <property type="entry name" value="Rhodopsin 7-helix transmembrane proteins"/>
    <property type="match status" value="1"/>
</dbReference>
<evidence type="ECO:0000256" key="1">
    <source>
        <dbReference type="ARBA" id="ARBA00004370"/>
    </source>
</evidence>
<feature type="transmembrane region" description="Helical" evidence="5">
    <location>
        <begin position="50"/>
        <end position="76"/>
    </location>
</feature>
<gene>
    <name evidence="7" type="ORF">DME_LOCUS7540</name>
</gene>
<keyword evidence="4 5" id="KW-0472">Membrane</keyword>
<dbReference type="InterPro" id="IPR052954">
    <property type="entry name" value="GPCR-Ligand_Int"/>
</dbReference>
<dbReference type="Proteomes" id="UP000038040">
    <property type="component" value="Unplaced"/>
</dbReference>
<keyword evidence="2 5" id="KW-0812">Transmembrane</keyword>
<feature type="transmembrane region" description="Helical" evidence="5">
    <location>
        <begin position="162"/>
        <end position="182"/>
    </location>
</feature>
<evidence type="ECO:0000313" key="10">
    <source>
        <dbReference type="WBParaSite" id="DME_0000353501-mRNA-1"/>
    </source>
</evidence>
<proteinExistence type="predicted"/>
<dbReference type="PANTHER" id="PTHR46641:SF2">
    <property type="entry name" value="FMRFAMIDE RECEPTOR"/>
    <property type="match status" value="1"/>
</dbReference>